<evidence type="ECO:0000256" key="2">
    <source>
        <dbReference type="SAM" id="SignalP"/>
    </source>
</evidence>
<dbReference type="InterPro" id="IPR001466">
    <property type="entry name" value="Beta-lactam-related"/>
</dbReference>
<dbReference type="Proteomes" id="UP000321083">
    <property type="component" value="Unassembled WGS sequence"/>
</dbReference>
<feature type="domain" description="Beta-lactamase-related" evidence="3">
    <location>
        <begin position="72"/>
        <end position="336"/>
    </location>
</feature>
<evidence type="ECO:0000313" key="4">
    <source>
        <dbReference type="EMBL" id="TWW09005.1"/>
    </source>
</evidence>
<accession>A0A5C6M4F3</accession>
<dbReference type="InterPro" id="IPR050789">
    <property type="entry name" value="Diverse_Enzym_Activities"/>
</dbReference>
<proteinExistence type="predicted"/>
<feature type="signal peptide" evidence="2">
    <location>
        <begin position="1"/>
        <end position="28"/>
    </location>
</feature>
<comment type="caution">
    <text evidence="4">The sequence shown here is derived from an EMBL/GenBank/DDBJ whole genome shotgun (WGS) entry which is preliminary data.</text>
</comment>
<dbReference type="EMBL" id="SRHE01000421">
    <property type="protein sequence ID" value="TWW09005.1"/>
    <property type="molecule type" value="Genomic_DNA"/>
</dbReference>
<evidence type="ECO:0000259" key="3">
    <source>
        <dbReference type="Pfam" id="PF00144"/>
    </source>
</evidence>
<sequence>MLAGIAGTRISWSFMALSLALMGHAAMAGDESVSGTPSRALPRSSPESQGISSEKLRAFVEAANRDVNTMHSFMLVRHGHVVAEGWWSPETAEQPHILWSLSKSFTSTAVGLAVAEGKLSIEDPVLKFFPEDAPAEPSENLKAMRVRDLLTMSTGHGTEPKLGKDDVWTKKFLAAPVVHKPGSVFLYNTPATYMQSAIVSKVTGQTVLDYLTPRLFEPLGIEKPKWDTSPQGNSIGGYGLYLRTEDIAKFGQLYLQKGQWHGRQLVPSDWIAAATSRQVENDKAPSGGNPDWREGYGYQFWQCRHGAYRGDGRDGQFCIVLPKQDAVIAITAKTGNMQRQLDLVWEYLLPAFQDQILPESEAERAKLRDMLGGLRIGDPTP</sequence>
<reference evidence="4 5" key="2">
    <citation type="submission" date="2019-08" db="EMBL/GenBank/DDBJ databases">
        <authorList>
            <person name="Henke P."/>
        </authorList>
    </citation>
    <scope>NUCLEOTIDE SEQUENCE [LARGE SCALE GENOMIC DNA]</scope>
    <source>
        <strain evidence="4">Phe10_nw2017</strain>
    </source>
</reference>
<organism evidence="4 5">
    <name type="scientific">Planctomyces bekefii</name>
    <dbReference type="NCBI Taxonomy" id="1653850"/>
    <lineage>
        <taxon>Bacteria</taxon>
        <taxon>Pseudomonadati</taxon>
        <taxon>Planctomycetota</taxon>
        <taxon>Planctomycetia</taxon>
        <taxon>Planctomycetales</taxon>
        <taxon>Planctomycetaceae</taxon>
        <taxon>Planctomyces</taxon>
    </lineage>
</organism>
<dbReference type="AlphaFoldDB" id="A0A5C6M4F3"/>
<dbReference type="PANTHER" id="PTHR43283:SF7">
    <property type="entry name" value="BETA-LACTAMASE-RELATED DOMAIN-CONTAINING PROTEIN"/>
    <property type="match status" value="1"/>
</dbReference>
<feature type="region of interest" description="Disordered" evidence="1">
    <location>
        <begin position="32"/>
        <end position="52"/>
    </location>
</feature>
<reference evidence="4 5" key="1">
    <citation type="submission" date="2019-08" db="EMBL/GenBank/DDBJ databases">
        <title>100 year-old enigma solved: identification of Planctomyces bekefii, the type genus and species of the phylum Planctomycetes.</title>
        <authorList>
            <person name="Svetlana D.N."/>
            <person name="Overmann J."/>
        </authorList>
    </citation>
    <scope>NUCLEOTIDE SEQUENCE [LARGE SCALE GENOMIC DNA]</scope>
    <source>
        <strain evidence="4">Phe10_nw2017</strain>
    </source>
</reference>
<keyword evidence="2" id="KW-0732">Signal</keyword>
<dbReference type="PANTHER" id="PTHR43283">
    <property type="entry name" value="BETA-LACTAMASE-RELATED"/>
    <property type="match status" value="1"/>
</dbReference>
<evidence type="ECO:0000256" key="1">
    <source>
        <dbReference type="SAM" id="MobiDB-lite"/>
    </source>
</evidence>
<dbReference type="InterPro" id="IPR012338">
    <property type="entry name" value="Beta-lactam/transpept-like"/>
</dbReference>
<name>A0A5C6M4F3_9PLAN</name>
<gene>
    <name evidence="4" type="ORF">E3A20_18650</name>
</gene>
<protein>
    <submittedName>
        <fullName evidence="4">AmpC CubicO group peptidase S12</fullName>
    </submittedName>
</protein>
<evidence type="ECO:0000313" key="5">
    <source>
        <dbReference type="Proteomes" id="UP000321083"/>
    </source>
</evidence>
<dbReference type="Pfam" id="PF00144">
    <property type="entry name" value="Beta-lactamase"/>
    <property type="match status" value="1"/>
</dbReference>
<feature type="chain" id="PRO_5022746268" evidence="2">
    <location>
        <begin position="29"/>
        <end position="381"/>
    </location>
</feature>
<keyword evidence="5" id="KW-1185">Reference proteome</keyword>
<dbReference type="SUPFAM" id="SSF56601">
    <property type="entry name" value="beta-lactamase/transpeptidase-like"/>
    <property type="match status" value="1"/>
</dbReference>
<dbReference type="Gene3D" id="3.40.710.10">
    <property type="entry name" value="DD-peptidase/beta-lactamase superfamily"/>
    <property type="match status" value="1"/>
</dbReference>